<dbReference type="AlphaFoldDB" id="A0A1L5PB57"/>
<evidence type="ECO:0000313" key="1">
    <source>
        <dbReference type="EMBL" id="APO77399.1"/>
    </source>
</evidence>
<gene>
    <name evidence="1" type="ORF">AM571_PB00105</name>
</gene>
<evidence type="ECO:0000313" key="2">
    <source>
        <dbReference type="Proteomes" id="UP000185109"/>
    </source>
</evidence>
<name>A0A1L5PB57_RHIET</name>
<organism evidence="1 2">
    <name type="scientific">Rhizobium etli 8C-3</name>
    <dbReference type="NCBI Taxonomy" id="538025"/>
    <lineage>
        <taxon>Bacteria</taxon>
        <taxon>Pseudomonadati</taxon>
        <taxon>Pseudomonadota</taxon>
        <taxon>Alphaproteobacteria</taxon>
        <taxon>Hyphomicrobiales</taxon>
        <taxon>Rhizobiaceae</taxon>
        <taxon>Rhizobium/Agrobacterium group</taxon>
        <taxon>Rhizobium</taxon>
    </lineage>
</organism>
<geneLocation type="plasmid" evidence="2">
    <name>prsp8c3b</name>
</geneLocation>
<accession>A0A1L5PB57</accession>
<keyword evidence="1" id="KW-0614">Plasmid</keyword>
<dbReference type="Proteomes" id="UP000185109">
    <property type="component" value="Plasmid pRsp8C3b"/>
</dbReference>
<reference evidence="1 2" key="1">
    <citation type="submission" date="2016-09" db="EMBL/GenBank/DDBJ databases">
        <title>The complete genome sequences of Rhizobium gallicum, symbiovars gallicum and phaseoli, symbionts associated to common bean (Phaseolus vulgaris).</title>
        <authorList>
            <person name="Bustos P."/>
            <person name="Santamaria R.I."/>
            <person name="Perez-Carrascal O.M."/>
            <person name="Juarez S."/>
            <person name="Lozano L."/>
            <person name="Martinez-Flores I."/>
            <person name="Martinez-Romero E."/>
            <person name="Cevallos M."/>
            <person name="Romero D."/>
            <person name="Davila G."/>
            <person name="Gonzalez V."/>
        </authorList>
    </citation>
    <scope>NUCLEOTIDE SEQUENCE [LARGE SCALE GENOMIC DNA]</scope>
    <source>
        <strain evidence="1 2">8C-3</strain>
        <plasmid evidence="2">Plasmid prsp8c3b</plasmid>
    </source>
</reference>
<proteinExistence type="predicted"/>
<sequence>MQHECELNRHQNSNIAFQVSRGRCPDCREISYCIHNGFGRRIAGPAMASACGRETSDGGEALQLREMLERIFA</sequence>
<dbReference type="EMBL" id="CP017243">
    <property type="protein sequence ID" value="APO77399.1"/>
    <property type="molecule type" value="Genomic_DNA"/>
</dbReference>
<protein>
    <submittedName>
        <fullName evidence="1">Uncharacterized protein</fullName>
    </submittedName>
</protein>